<dbReference type="PANTHER" id="PTHR47245:SF2">
    <property type="entry name" value="PEPTIDYL-PROLYL CIS-TRANS ISOMERASE HP_0175-RELATED"/>
    <property type="match status" value="1"/>
</dbReference>
<feature type="signal peptide" evidence="9">
    <location>
        <begin position="1"/>
        <end position="25"/>
    </location>
</feature>
<dbReference type="Pfam" id="PF13616">
    <property type="entry name" value="Rotamase_3"/>
    <property type="match status" value="1"/>
</dbReference>
<reference evidence="11 12" key="1">
    <citation type="journal article" date="2017" name="Water Res.">
        <title>Comammox in drinking water systems.</title>
        <authorList>
            <person name="Wang Y."/>
            <person name="Ma L."/>
            <person name="Mao Y."/>
            <person name="Jiang X."/>
            <person name="Xia Y."/>
            <person name="Yu K."/>
            <person name="Li B."/>
            <person name="Zhang T."/>
        </authorList>
    </citation>
    <scope>NUCLEOTIDE SEQUENCE [LARGE SCALE GENOMIC DNA]</scope>
    <source>
        <strain evidence="11">SG_bin8</strain>
    </source>
</reference>
<evidence type="ECO:0000256" key="6">
    <source>
        <dbReference type="ARBA" id="ARBA00030642"/>
    </source>
</evidence>
<keyword evidence="8" id="KW-0413">Isomerase</keyword>
<comment type="similarity">
    <text evidence="2">Belongs to the PpiC/parvulin rotamase family.</text>
</comment>
<dbReference type="Proteomes" id="UP000192872">
    <property type="component" value="Unassembled WGS sequence"/>
</dbReference>
<comment type="caution">
    <text evidence="11">The sequence shown here is derived from an EMBL/GenBank/DDBJ whole genome shotgun (WGS) entry which is preliminary data.</text>
</comment>
<evidence type="ECO:0000313" key="11">
    <source>
        <dbReference type="EMBL" id="OQW52641.1"/>
    </source>
</evidence>
<evidence type="ECO:0000313" key="12">
    <source>
        <dbReference type="Proteomes" id="UP000192872"/>
    </source>
</evidence>
<comment type="catalytic activity">
    <reaction evidence="1">
        <text>[protein]-peptidylproline (omega=180) = [protein]-peptidylproline (omega=0)</text>
        <dbReference type="Rhea" id="RHEA:16237"/>
        <dbReference type="Rhea" id="RHEA-COMP:10747"/>
        <dbReference type="Rhea" id="RHEA-COMP:10748"/>
        <dbReference type="ChEBI" id="CHEBI:83833"/>
        <dbReference type="ChEBI" id="CHEBI:83834"/>
        <dbReference type="EC" id="5.2.1.8"/>
    </reaction>
</comment>
<evidence type="ECO:0000256" key="7">
    <source>
        <dbReference type="ARBA" id="ARBA00031484"/>
    </source>
</evidence>
<dbReference type="AlphaFoldDB" id="A0A1W9HZJ5"/>
<evidence type="ECO:0000256" key="3">
    <source>
        <dbReference type="ARBA" id="ARBA00013194"/>
    </source>
</evidence>
<keyword evidence="5 8" id="KW-0697">Rotamase</keyword>
<evidence type="ECO:0000256" key="2">
    <source>
        <dbReference type="ARBA" id="ARBA00007656"/>
    </source>
</evidence>
<evidence type="ECO:0000256" key="8">
    <source>
        <dbReference type="PROSITE-ProRule" id="PRU00278"/>
    </source>
</evidence>
<dbReference type="Gene3D" id="3.10.50.40">
    <property type="match status" value="1"/>
</dbReference>
<feature type="domain" description="PpiC" evidence="10">
    <location>
        <begin position="150"/>
        <end position="241"/>
    </location>
</feature>
<sequence length="282" mass="30318">MLTSPRLLASSTFALLLTGAAACLAQTPPAPPAGIAIPPAPAAALPTVNGVAITERDVSAALAELSEAIEGVPEATRRTQLIDYLVTLKVVAAQARKEKQGEGPDFEARSRFIIDKMLTESYLRSAVAKSVTDEAVAAFYKDQVAASPSEVEVHARHILLSTEEDAKAVVAELKAGKDFAELAKEKSQDPGSKGEGGDLGFFPKDRMVPEFAEVAFALDPGKWTETPVKTQFGYHVIKVEERRQTPTPPLAEVDGQIRTYLARKTQAELVQKLREGAQIEKK</sequence>
<evidence type="ECO:0000259" key="10">
    <source>
        <dbReference type="PROSITE" id="PS50198"/>
    </source>
</evidence>
<dbReference type="InterPro" id="IPR000297">
    <property type="entry name" value="PPIase_PpiC"/>
</dbReference>
<name>A0A1W9HZJ5_9HYPH</name>
<dbReference type="EMBL" id="LWDL01000012">
    <property type="protein sequence ID" value="OQW52641.1"/>
    <property type="molecule type" value="Genomic_DNA"/>
</dbReference>
<dbReference type="PROSITE" id="PS01096">
    <property type="entry name" value="PPIC_PPIASE_1"/>
    <property type="match status" value="1"/>
</dbReference>
<proteinExistence type="inferred from homology"/>
<dbReference type="InterPro" id="IPR050245">
    <property type="entry name" value="PrsA_foldase"/>
</dbReference>
<organism evidence="11 12">
    <name type="scientific">Candidatus Raskinella chloraquaticus</name>
    <dbReference type="NCBI Taxonomy" id="1951219"/>
    <lineage>
        <taxon>Bacteria</taxon>
        <taxon>Pseudomonadati</taxon>
        <taxon>Pseudomonadota</taxon>
        <taxon>Alphaproteobacteria</taxon>
        <taxon>Hyphomicrobiales</taxon>
        <taxon>Phreatobacteraceae</taxon>
        <taxon>Candidatus Raskinella</taxon>
    </lineage>
</organism>
<accession>A0A1W9HZJ5</accession>
<protein>
    <recommendedName>
        <fullName evidence="4">Parvulin-like PPIase</fullName>
        <ecNumber evidence="3">5.2.1.8</ecNumber>
    </recommendedName>
    <alternativeName>
        <fullName evidence="6">Peptidyl-prolyl cis-trans isomerase plp</fullName>
    </alternativeName>
    <alternativeName>
        <fullName evidence="7">Rotamase plp</fullName>
    </alternativeName>
</protein>
<dbReference type="InterPro" id="IPR046357">
    <property type="entry name" value="PPIase_dom_sf"/>
</dbReference>
<dbReference type="GO" id="GO:0003755">
    <property type="term" value="F:peptidyl-prolyl cis-trans isomerase activity"/>
    <property type="evidence" value="ECO:0007669"/>
    <property type="project" value="UniProtKB-KW"/>
</dbReference>
<evidence type="ECO:0000256" key="5">
    <source>
        <dbReference type="ARBA" id="ARBA00023110"/>
    </source>
</evidence>
<keyword evidence="9" id="KW-0732">Signal</keyword>
<dbReference type="RefSeq" id="WP_376800420.1">
    <property type="nucleotide sequence ID" value="NZ_DBNB01000037.1"/>
</dbReference>
<evidence type="ECO:0000256" key="9">
    <source>
        <dbReference type="SAM" id="SignalP"/>
    </source>
</evidence>
<dbReference type="EC" id="5.2.1.8" evidence="3"/>
<dbReference type="SUPFAM" id="SSF109998">
    <property type="entry name" value="Triger factor/SurA peptide-binding domain-like"/>
    <property type="match status" value="1"/>
</dbReference>
<gene>
    <name evidence="11" type="ORF">A4S15_07385</name>
</gene>
<dbReference type="InterPro" id="IPR027304">
    <property type="entry name" value="Trigger_fact/SurA_dom_sf"/>
</dbReference>
<dbReference type="SUPFAM" id="SSF54534">
    <property type="entry name" value="FKBP-like"/>
    <property type="match status" value="1"/>
</dbReference>
<feature type="chain" id="PRO_5012416334" description="Parvulin-like PPIase" evidence="9">
    <location>
        <begin position="26"/>
        <end position="282"/>
    </location>
</feature>
<evidence type="ECO:0000256" key="4">
    <source>
        <dbReference type="ARBA" id="ARBA00018370"/>
    </source>
</evidence>
<dbReference type="PANTHER" id="PTHR47245">
    <property type="entry name" value="PEPTIDYLPROLYL ISOMERASE"/>
    <property type="match status" value="1"/>
</dbReference>
<dbReference type="Gene3D" id="1.10.8.1040">
    <property type="match status" value="1"/>
</dbReference>
<evidence type="ECO:0000256" key="1">
    <source>
        <dbReference type="ARBA" id="ARBA00000971"/>
    </source>
</evidence>
<dbReference type="InterPro" id="IPR023058">
    <property type="entry name" value="PPIase_PpiC_CS"/>
</dbReference>
<dbReference type="PROSITE" id="PS51257">
    <property type="entry name" value="PROKAR_LIPOPROTEIN"/>
    <property type="match status" value="1"/>
</dbReference>
<dbReference type="PROSITE" id="PS50198">
    <property type="entry name" value="PPIC_PPIASE_2"/>
    <property type="match status" value="1"/>
</dbReference>
<dbReference type="STRING" id="1827387.A4S15_07385"/>